<evidence type="ECO:0000259" key="2">
    <source>
        <dbReference type="Pfam" id="PF00535"/>
    </source>
</evidence>
<dbReference type="InterPro" id="IPR001173">
    <property type="entry name" value="Glyco_trans_2-like"/>
</dbReference>
<dbReference type="SUPFAM" id="SSF53448">
    <property type="entry name" value="Nucleotide-diphospho-sugar transferases"/>
    <property type="match status" value="1"/>
</dbReference>
<reference evidence="3 4" key="1">
    <citation type="submission" date="2021-04" db="EMBL/GenBank/DDBJ databases">
        <title>Description of novel Flavobacterium sp. F-328.</title>
        <authorList>
            <person name="Saticioglu I.B."/>
        </authorList>
    </citation>
    <scope>NUCLEOTIDE SEQUENCE [LARGE SCALE GENOMIC DNA]</scope>
    <source>
        <strain evidence="3 4">F-328</strain>
    </source>
</reference>
<keyword evidence="1" id="KW-0472">Membrane</keyword>
<accession>A0ABS5D6C6</accession>
<keyword evidence="1" id="KW-1133">Transmembrane helix</keyword>
<evidence type="ECO:0000256" key="1">
    <source>
        <dbReference type="SAM" id="Phobius"/>
    </source>
</evidence>
<dbReference type="Pfam" id="PF00535">
    <property type="entry name" value="Glycos_transf_2"/>
    <property type="match status" value="1"/>
</dbReference>
<dbReference type="Proteomes" id="UP000679008">
    <property type="component" value="Unassembled WGS sequence"/>
</dbReference>
<dbReference type="Gene3D" id="3.90.550.10">
    <property type="entry name" value="Spore Coat Polysaccharide Biosynthesis Protein SpsA, Chain A"/>
    <property type="match status" value="1"/>
</dbReference>
<evidence type="ECO:0000313" key="3">
    <source>
        <dbReference type="EMBL" id="MBQ0909526.1"/>
    </source>
</evidence>
<keyword evidence="4" id="KW-1185">Reference proteome</keyword>
<protein>
    <submittedName>
        <fullName evidence="3">Glycosyltransferase family 2 protein</fullName>
    </submittedName>
</protein>
<dbReference type="PANTHER" id="PTHR22916:SF3">
    <property type="entry name" value="UDP-GLCNAC:BETAGAL BETA-1,3-N-ACETYLGLUCOSAMINYLTRANSFERASE-LIKE PROTEIN 1"/>
    <property type="match status" value="1"/>
</dbReference>
<feature type="transmembrane region" description="Helical" evidence="1">
    <location>
        <begin position="226"/>
        <end position="248"/>
    </location>
</feature>
<keyword evidence="1" id="KW-0812">Transmembrane</keyword>
<dbReference type="RefSeq" id="WP_210791138.1">
    <property type="nucleotide sequence ID" value="NZ_JAGPXB010000013.1"/>
</dbReference>
<comment type="caution">
    <text evidence="3">The sequence shown here is derived from an EMBL/GenBank/DDBJ whole genome shotgun (WGS) entry which is preliminary data.</text>
</comment>
<dbReference type="EMBL" id="JAGPXB010000013">
    <property type="protein sequence ID" value="MBQ0909526.1"/>
    <property type="molecule type" value="Genomic_DNA"/>
</dbReference>
<dbReference type="PANTHER" id="PTHR22916">
    <property type="entry name" value="GLYCOSYLTRANSFERASE"/>
    <property type="match status" value="1"/>
</dbReference>
<gene>
    <name evidence="3" type="ORF">KBJ98_12500</name>
</gene>
<organism evidence="3 4">
    <name type="scientific">Flavobacterium erciyesense</name>
    <dbReference type="NCBI Taxonomy" id="2825842"/>
    <lineage>
        <taxon>Bacteria</taxon>
        <taxon>Pseudomonadati</taxon>
        <taxon>Bacteroidota</taxon>
        <taxon>Flavobacteriia</taxon>
        <taxon>Flavobacteriales</taxon>
        <taxon>Flavobacteriaceae</taxon>
        <taxon>Flavobacterium</taxon>
    </lineage>
</organism>
<dbReference type="InterPro" id="IPR029044">
    <property type="entry name" value="Nucleotide-diphossugar_trans"/>
</dbReference>
<feature type="domain" description="Glycosyltransferase 2-like" evidence="2">
    <location>
        <begin position="7"/>
        <end position="127"/>
    </location>
</feature>
<dbReference type="CDD" id="cd00761">
    <property type="entry name" value="Glyco_tranf_GTA_type"/>
    <property type="match status" value="1"/>
</dbReference>
<sequence>MQNELVSILTPSFNSAPFIAATIASVQAQTHTNWELIIIDDASSDDTVAIVKALAQNDSRIHCITLPKNQGTGVARNTGLQVAKGKYIAFLDADDLWKPNKLATQIAFMKNHQLAFTYSFYDCIDEVGLPLNKTITAPLVLRYQHLFFCNFVGNLTGIYDRNILGTVPIPTARKRQDWMHWLSILQITKKAYVVPESLAYYRVRSNSISASKLELIKHNFAVYTQFLGYNFIKASFCMMGFLVVQLLIKPRFKKYLQQRTKLF</sequence>
<name>A0ABS5D6C6_9FLAO</name>
<evidence type="ECO:0000313" key="4">
    <source>
        <dbReference type="Proteomes" id="UP000679008"/>
    </source>
</evidence>
<proteinExistence type="predicted"/>